<protein>
    <submittedName>
        <fullName evidence="1">Uncharacterized protein</fullName>
    </submittedName>
</protein>
<organism evidence="1 2">
    <name type="scientific">Trichodelitschia bisporula</name>
    <dbReference type="NCBI Taxonomy" id="703511"/>
    <lineage>
        <taxon>Eukaryota</taxon>
        <taxon>Fungi</taxon>
        <taxon>Dikarya</taxon>
        <taxon>Ascomycota</taxon>
        <taxon>Pezizomycotina</taxon>
        <taxon>Dothideomycetes</taxon>
        <taxon>Dothideomycetes incertae sedis</taxon>
        <taxon>Phaeotrichales</taxon>
        <taxon>Phaeotrichaceae</taxon>
        <taxon>Trichodelitschia</taxon>
    </lineage>
</organism>
<reference evidence="1" key="1">
    <citation type="journal article" date="2020" name="Stud. Mycol.">
        <title>101 Dothideomycetes genomes: a test case for predicting lifestyles and emergence of pathogens.</title>
        <authorList>
            <person name="Haridas S."/>
            <person name="Albert R."/>
            <person name="Binder M."/>
            <person name="Bloem J."/>
            <person name="Labutti K."/>
            <person name="Salamov A."/>
            <person name="Andreopoulos B."/>
            <person name="Baker S."/>
            <person name="Barry K."/>
            <person name="Bills G."/>
            <person name="Bluhm B."/>
            <person name="Cannon C."/>
            <person name="Castanera R."/>
            <person name="Culley D."/>
            <person name="Daum C."/>
            <person name="Ezra D."/>
            <person name="Gonzalez J."/>
            <person name="Henrissat B."/>
            <person name="Kuo A."/>
            <person name="Liang C."/>
            <person name="Lipzen A."/>
            <person name="Lutzoni F."/>
            <person name="Magnuson J."/>
            <person name="Mondo S."/>
            <person name="Nolan M."/>
            <person name="Ohm R."/>
            <person name="Pangilinan J."/>
            <person name="Park H.-J."/>
            <person name="Ramirez L."/>
            <person name="Alfaro M."/>
            <person name="Sun H."/>
            <person name="Tritt A."/>
            <person name="Yoshinaga Y."/>
            <person name="Zwiers L.-H."/>
            <person name="Turgeon B."/>
            <person name="Goodwin S."/>
            <person name="Spatafora J."/>
            <person name="Crous P."/>
            <person name="Grigoriev I."/>
        </authorList>
    </citation>
    <scope>NUCLEOTIDE SEQUENCE</scope>
    <source>
        <strain evidence="1">CBS 262.69</strain>
    </source>
</reference>
<dbReference type="Proteomes" id="UP000799640">
    <property type="component" value="Unassembled WGS sequence"/>
</dbReference>
<dbReference type="EMBL" id="ML996691">
    <property type="protein sequence ID" value="KAF2402208.1"/>
    <property type="molecule type" value="Genomic_DNA"/>
</dbReference>
<dbReference type="AlphaFoldDB" id="A0A6G1I1N5"/>
<name>A0A6G1I1N5_9PEZI</name>
<keyword evidence="2" id="KW-1185">Reference proteome</keyword>
<accession>A0A6G1I1N5</accession>
<evidence type="ECO:0000313" key="2">
    <source>
        <dbReference type="Proteomes" id="UP000799640"/>
    </source>
</evidence>
<evidence type="ECO:0000313" key="1">
    <source>
        <dbReference type="EMBL" id="KAF2402208.1"/>
    </source>
</evidence>
<proteinExistence type="predicted"/>
<gene>
    <name evidence="1" type="ORF">EJ06DRAFT_329453</name>
</gene>
<sequence>MTLGERIGAFASFALSSGGGHVLGGGAMSIWRGNVETVMPDGLDGYETGERTVKSQRCLGLVFNFLHLPSFAVHSGHACLCRSFQGIAQTMPTAKQSRCCFTASTQGRMKSKDARNLCCAPILTHAQPSNT</sequence>